<dbReference type="EMBL" id="JAWCUI010000008">
    <property type="protein sequence ID" value="KAL1900971.1"/>
    <property type="molecule type" value="Genomic_DNA"/>
</dbReference>
<accession>A0ABR3ZLL6</accession>
<evidence type="ECO:0000313" key="3">
    <source>
        <dbReference type="Proteomes" id="UP001583186"/>
    </source>
</evidence>
<proteinExistence type="predicted"/>
<keyword evidence="3" id="KW-1185">Reference proteome</keyword>
<organism evidence="2 3">
    <name type="scientific">Sporothrix stenoceras</name>
    <dbReference type="NCBI Taxonomy" id="5173"/>
    <lineage>
        <taxon>Eukaryota</taxon>
        <taxon>Fungi</taxon>
        <taxon>Dikarya</taxon>
        <taxon>Ascomycota</taxon>
        <taxon>Pezizomycotina</taxon>
        <taxon>Sordariomycetes</taxon>
        <taxon>Sordariomycetidae</taxon>
        <taxon>Ophiostomatales</taxon>
        <taxon>Ophiostomataceae</taxon>
        <taxon>Sporothrix</taxon>
    </lineage>
</organism>
<name>A0ABR3ZLL6_9PEZI</name>
<feature type="compositionally biased region" description="Acidic residues" evidence="1">
    <location>
        <begin position="43"/>
        <end position="58"/>
    </location>
</feature>
<gene>
    <name evidence="2" type="ORF">Sste5346_002033</name>
</gene>
<feature type="region of interest" description="Disordered" evidence="1">
    <location>
        <begin position="1"/>
        <end position="69"/>
    </location>
</feature>
<sequence length="380" mass="44509">MDGFFHSHSLGDVMPAEMPRPHPDDDRPRLDNWGRPMFREVEPETNENTENDEDEDDALPNHPSQENRYPRWFRMDTRPVNNPVRHQNITHLTYTREETMQWFLMHGRTVQAPELNMAQIRNLDDARLMAVMERVTRWYRILEHFRARIRGHNSGLLGPRLEWSEDLDSYRNPDDLYRDNDDPAYDDPNMPDASADAEADGLHRPETDFAPEPDFDPIFGDDGHGHNADRAASRRHNYDHAPSLYPPSIMKFTLDDLLATMTPDDRIVFDYFWKHPELTSPMSVEAFQWMHLCPRISGHQCPHAGDHLFMCYIEHLIDLYARYEQVAINEFRTQPNPRQWTTSSREGVHSWQPFAMPSFVAGRIAPMEAQRASTDWYGLA</sequence>
<feature type="region of interest" description="Disordered" evidence="1">
    <location>
        <begin position="172"/>
        <end position="233"/>
    </location>
</feature>
<feature type="compositionally biased region" description="Basic and acidic residues" evidence="1">
    <location>
        <begin position="221"/>
        <end position="233"/>
    </location>
</feature>
<feature type="compositionally biased region" description="Basic and acidic residues" evidence="1">
    <location>
        <begin position="172"/>
        <end position="181"/>
    </location>
</feature>
<evidence type="ECO:0000256" key="1">
    <source>
        <dbReference type="SAM" id="MobiDB-lite"/>
    </source>
</evidence>
<comment type="caution">
    <text evidence="2">The sequence shown here is derived from an EMBL/GenBank/DDBJ whole genome shotgun (WGS) entry which is preliminary data.</text>
</comment>
<protein>
    <submittedName>
        <fullName evidence="2">Uncharacterized protein</fullName>
    </submittedName>
</protein>
<feature type="compositionally biased region" description="Basic and acidic residues" evidence="1">
    <location>
        <begin position="19"/>
        <end position="42"/>
    </location>
</feature>
<reference evidence="2 3" key="1">
    <citation type="journal article" date="2024" name="IMA Fungus">
        <title>IMA Genome - F19 : A genome assembly and annotation guide to empower mycologists, including annotated draft genome sequences of Ceratocystis pirilliformis, Diaporthe australafricana, Fusarium ophioides, Paecilomyces lecythidis, and Sporothrix stenoceras.</title>
        <authorList>
            <person name="Aylward J."/>
            <person name="Wilson A.M."/>
            <person name="Visagie C.M."/>
            <person name="Spraker J."/>
            <person name="Barnes I."/>
            <person name="Buitendag C."/>
            <person name="Ceriani C."/>
            <person name="Del Mar Angel L."/>
            <person name="du Plessis D."/>
            <person name="Fuchs T."/>
            <person name="Gasser K."/>
            <person name="Kramer D."/>
            <person name="Li W."/>
            <person name="Munsamy K."/>
            <person name="Piso A."/>
            <person name="Price J.L."/>
            <person name="Sonnekus B."/>
            <person name="Thomas C."/>
            <person name="van der Nest A."/>
            <person name="van Dijk A."/>
            <person name="van Heerden A."/>
            <person name="van Vuuren N."/>
            <person name="Yilmaz N."/>
            <person name="Duong T.A."/>
            <person name="van der Merwe N.A."/>
            <person name="Wingfield M.J."/>
            <person name="Wingfield B.D."/>
        </authorList>
    </citation>
    <scope>NUCLEOTIDE SEQUENCE [LARGE SCALE GENOMIC DNA]</scope>
    <source>
        <strain evidence="2 3">CMW 5346</strain>
    </source>
</reference>
<evidence type="ECO:0000313" key="2">
    <source>
        <dbReference type="EMBL" id="KAL1900971.1"/>
    </source>
</evidence>
<dbReference type="Proteomes" id="UP001583186">
    <property type="component" value="Unassembled WGS sequence"/>
</dbReference>